<evidence type="ECO:0000313" key="8">
    <source>
        <dbReference type="EMBL" id="RZT00333.1"/>
    </source>
</evidence>
<dbReference type="Pfam" id="PF04389">
    <property type="entry name" value="Peptidase_M28"/>
    <property type="match status" value="1"/>
</dbReference>
<keyword evidence="3" id="KW-0479">Metal-binding</keyword>
<evidence type="ECO:0000256" key="6">
    <source>
        <dbReference type="ARBA" id="ARBA00022833"/>
    </source>
</evidence>
<evidence type="ECO:0000256" key="3">
    <source>
        <dbReference type="ARBA" id="ARBA00022723"/>
    </source>
</evidence>
<keyword evidence="6" id="KW-0862">Zinc</keyword>
<comment type="caution">
    <text evidence="8">The sequence shown here is derived from an EMBL/GenBank/DDBJ whole genome shotgun (WGS) entry which is preliminary data.</text>
</comment>
<dbReference type="InterPro" id="IPR026444">
    <property type="entry name" value="Secre_tail"/>
</dbReference>
<evidence type="ECO:0000256" key="1">
    <source>
        <dbReference type="ARBA" id="ARBA00022438"/>
    </source>
</evidence>
<dbReference type="NCBIfam" id="TIGR04183">
    <property type="entry name" value="Por_Secre_tail"/>
    <property type="match status" value="1"/>
</dbReference>
<keyword evidence="4" id="KW-0732">Signal</keyword>
<proteinExistence type="predicted"/>
<dbReference type="PANTHER" id="PTHR12147">
    <property type="entry name" value="METALLOPEPTIDASE M28 FAMILY MEMBER"/>
    <property type="match status" value="1"/>
</dbReference>
<dbReference type="EMBL" id="SGXE01000001">
    <property type="protein sequence ID" value="RZT00333.1"/>
    <property type="molecule type" value="Genomic_DNA"/>
</dbReference>
<keyword evidence="5" id="KW-0378">Hydrolase</keyword>
<dbReference type="Gene3D" id="3.40.630.10">
    <property type="entry name" value="Zn peptidases"/>
    <property type="match status" value="1"/>
</dbReference>
<dbReference type="SUPFAM" id="SSF53187">
    <property type="entry name" value="Zn-dependent exopeptidases"/>
    <property type="match status" value="1"/>
</dbReference>
<dbReference type="Proteomes" id="UP000292262">
    <property type="component" value="Unassembled WGS sequence"/>
</dbReference>
<dbReference type="GO" id="GO:0046872">
    <property type="term" value="F:metal ion binding"/>
    <property type="evidence" value="ECO:0007669"/>
    <property type="project" value="UniProtKB-KW"/>
</dbReference>
<evidence type="ECO:0000256" key="5">
    <source>
        <dbReference type="ARBA" id="ARBA00022801"/>
    </source>
</evidence>
<accession>A0A4Q7PMS0</accession>
<evidence type="ECO:0000313" key="9">
    <source>
        <dbReference type="Proteomes" id="UP000292262"/>
    </source>
</evidence>
<reference evidence="8 9" key="1">
    <citation type="submission" date="2019-02" db="EMBL/GenBank/DDBJ databases">
        <title>Genomic Encyclopedia of Type Strains, Phase IV (KMG-IV): sequencing the most valuable type-strain genomes for metagenomic binning, comparative biology and taxonomic classification.</title>
        <authorList>
            <person name="Goeker M."/>
        </authorList>
    </citation>
    <scope>NUCLEOTIDE SEQUENCE [LARGE SCALE GENOMIC DNA]</scope>
    <source>
        <strain evidence="8 9">DSM 17196</strain>
    </source>
</reference>
<dbReference type="RefSeq" id="WP_130286113.1">
    <property type="nucleotide sequence ID" value="NZ_SGXE01000001.1"/>
</dbReference>
<dbReference type="InterPro" id="IPR007484">
    <property type="entry name" value="Peptidase_M28"/>
</dbReference>
<dbReference type="PANTHER" id="PTHR12147:SF56">
    <property type="entry name" value="AMINOPEPTIDASE YDR415C-RELATED"/>
    <property type="match status" value="1"/>
</dbReference>
<gene>
    <name evidence="8" type="ORF">EV197_1569</name>
</gene>
<dbReference type="GO" id="GO:0004177">
    <property type="term" value="F:aminopeptidase activity"/>
    <property type="evidence" value="ECO:0007669"/>
    <property type="project" value="UniProtKB-KW"/>
</dbReference>
<evidence type="ECO:0000259" key="7">
    <source>
        <dbReference type="Pfam" id="PF04389"/>
    </source>
</evidence>
<feature type="domain" description="Peptidase M28" evidence="7">
    <location>
        <begin position="180"/>
        <end position="375"/>
    </location>
</feature>
<keyword evidence="9" id="KW-1185">Reference proteome</keyword>
<evidence type="ECO:0000256" key="2">
    <source>
        <dbReference type="ARBA" id="ARBA00022670"/>
    </source>
</evidence>
<organism evidence="8 9">
    <name type="scientific">Aquimarina brevivitae</name>
    <dbReference type="NCBI Taxonomy" id="323412"/>
    <lineage>
        <taxon>Bacteria</taxon>
        <taxon>Pseudomonadati</taxon>
        <taxon>Bacteroidota</taxon>
        <taxon>Flavobacteriia</taxon>
        <taxon>Flavobacteriales</taxon>
        <taxon>Flavobacteriaceae</taxon>
        <taxon>Aquimarina</taxon>
    </lineage>
</organism>
<dbReference type="InterPro" id="IPR045175">
    <property type="entry name" value="M28_fam"/>
</dbReference>
<dbReference type="AlphaFoldDB" id="A0A4Q7PMS0"/>
<protein>
    <submittedName>
        <fullName evidence="8">Leucyl aminopeptidase</fullName>
    </submittedName>
</protein>
<keyword evidence="1 8" id="KW-0031">Aminopeptidase</keyword>
<sequence length="479" mass="52926">MKPIFTILLFSFSLLTAQETGKWFYATMNLQDAYELQKDFPREIELLKSVGNEVAVYMSEEVSHELHGRVLVHGPGYIYRNSKENAIKNLTTSVKSSPKVNFSITEDATVNAAMNAINTQNIEDHILELQNYGTRYHTRANATQSAEDLKVKWETMAANYGRTDVSVRLYNHTNTGMPSVIMTITGTEIPDDYVVVGGHLDSTSSQGNDNAPGADDDASGIATITEAVRALFEIDFKPRRTIEVMAYAAEEVGLVGSTEIAQEYSTNDINVIAVSQFDMTNYQGSGNDVYFIEDNTDASLNSFFKQLIDHYNASGTHQLTYGTAFCNYGCSDHASWHREGFKATFPFEASFSSYNPNIHTANDTFSISGTANHATKFAKLCTEFLIEIAKSDESLSVNDFEQAGYTLYTANRTLIYTAESSSPQLTNIILFDMQGKTILKENDLDRSGAIALQAISPGIYIVAANLEGGKTIYKKLVVN</sequence>
<name>A0A4Q7PMS0_9FLAO</name>
<evidence type="ECO:0000256" key="4">
    <source>
        <dbReference type="ARBA" id="ARBA00022729"/>
    </source>
</evidence>
<dbReference type="OrthoDB" id="9789219at2"/>
<dbReference type="GO" id="GO:0006508">
    <property type="term" value="P:proteolysis"/>
    <property type="evidence" value="ECO:0007669"/>
    <property type="project" value="UniProtKB-KW"/>
</dbReference>
<dbReference type="GO" id="GO:0008235">
    <property type="term" value="F:metalloexopeptidase activity"/>
    <property type="evidence" value="ECO:0007669"/>
    <property type="project" value="InterPro"/>
</dbReference>
<keyword evidence="2" id="KW-0645">Protease</keyword>